<dbReference type="OrthoDB" id="9814777at2"/>
<sequence length="283" mass="32209">MSIRSVASFIRWRLVPLRYLQTLSTNRRVARERWAMPSREMNDVQTRGYAPGPSLGPQALEAISAIYRPRTAEVQARTTGHPFVNLFRAEDIRADNPVVRFAFSEAVLGRAAEYFGNQVTLDSIQVLYSYPTEGAPRESQLWHKDYGDSRSLHCMTYLNDVQEPQDGPFAFVDRADSARIRRSPFVRRIDDAQFARELGDGEVRYFKGTAGTSVFVDPAACYHYGSRCRNPRLAIFVTFNTDRPFVPPIPLVDANAQALFDVAREVRPDLSERFLRTLLRLNG</sequence>
<dbReference type="RefSeq" id="WP_094829097.1">
    <property type="nucleotide sequence ID" value="NZ_NEVL01000007.1"/>
</dbReference>
<dbReference type="AlphaFoldDB" id="A0A261RSW7"/>
<dbReference type="Gene3D" id="2.60.120.620">
    <property type="entry name" value="q2cbj1_9rhob like domain"/>
    <property type="match status" value="1"/>
</dbReference>
<protein>
    <recommendedName>
        <fullName evidence="3">Phytanoyl-CoA dioxygenase</fullName>
    </recommendedName>
</protein>
<dbReference type="SUPFAM" id="SSF51197">
    <property type="entry name" value="Clavaminate synthase-like"/>
    <property type="match status" value="1"/>
</dbReference>
<gene>
    <name evidence="1" type="ORF">CEG14_24845</name>
</gene>
<evidence type="ECO:0008006" key="3">
    <source>
        <dbReference type="Google" id="ProtNLM"/>
    </source>
</evidence>
<reference evidence="1 2" key="1">
    <citation type="submission" date="2017-05" db="EMBL/GenBank/DDBJ databases">
        <title>Complete and WGS of Bordetella genogroups.</title>
        <authorList>
            <person name="Spilker T."/>
            <person name="LiPuma J."/>
        </authorList>
    </citation>
    <scope>NUCLEOTIDE SEQUENCE [LARGE SCALE GENOMIC DNA]</scope>
    <source>
        <strain evidence="1 2">AU17610</strain>
    </source>
</reference>
<name>A0A261RSW7_9BORD</name>
<proteinExistence type="predicted"/>
<organism evidence="1 2">
    <name type="scientific">Bordetella genomosp. 1</name>
    <dbReference type="NCBI Taxonomy" id="1395607"/>
    <lineage>
        <taxon>Bacteria</taxon>
        <taxon>Pseudomonadati</taxon>
        <taxon>Pseudomonadota</taxon>
        <taxon>Betaproteobacteria</taxon>
        <taxon>Burkholderiales</taxon>
        <taxon>Alcaligenaceae</taxon>
        <taxon>Bordetella</taxon>
    </lineage>
</organism>
<dbReference type="EMBL" id="NEVL01000007">
    <property type="protein sequence ID" value="OZI28144.1"/>
    <property type="molecule type" value="Genomic_DNA"/>
</dbReference>
<accession>A0A261RSW7</accession>
<evidence type="ECO:0000313" key="1">
    <source>
        <dbReference type="EMBL" id="OZI28144.1"/>
    </source>
</evidence>
<comment type="caution">
    <text evidence="1">The sequence shown here is derived from an EMBL/GenBank/DDBJ whole genome shotgun (WGS) entry which is preliminary data.</text>
</comment>
<evidence type="ECO:0000313" key="2">
    <source>
        <dbReference type="Proteomes" id="UP000217005"/>
    </source>
</evidence>
<dbReference type="Proteomes" id="UP000217005">
    <property type="component" value="Unassembled WGS sequence"/>
</dbReference>